<dbReference type="SMART" id="SM00295">
    <property type="entry name" value="B41"/>
    <property type="match status" value="1"/>
</dbReference>
<feature type="region of interest" description="Disordered" evidence="1">
    <location>
        <begin position="831"/>
        <end position="871"/>
    </location>
</feature>
<dbReference type="InterPro" id="IPR047145">
    <property type="entry name" value="FRMD6-like"/>
</dbReference>
<feature type="compositionally biased region" description="Pro residues" evidence="1">
    <location>
        <begin position="838"/>
        <end position="858"/>
    </location>
</feature>
<dbReference type="PANTHER" id="PTHR13429:SF5">
    <property type="entry name" value="PROTEIN EXPANDED"/>
    <property type="match status" value="1"/>
</dbReference>
<dbReference type="GO" id="GO:0098592">
    <property type="term" value="C:cytoplasmic side of apical plasma membrane"/>
    <property type="evidence" value="ECO:0007669"/>
    <property type="project" value="TreeGrafter"/>
</dbReference>
<gene>
    <name evidence="3" type="ORF">L9F63_014138</name>
</gene>
<dbReference type="InterPro" id="IPR041781">
    <property type="entry name" value="FRMD6-FERM_C"/>
</dbReference>
<feature type="compositionally biased region" description="Low complexity" evidence="1">
    <location>
        <begin position="1003"/>
        <end position="1024"/>
    </location>
</feature>
<feature type="compositionally biased region" description="Low complexity" evidence="1">
    <location>
        <begin position="407"/>
        <end position="419"/>
    </location>
</feature>
<dbReference type="CDD" id="cd14473">
    <property type="entry name" value="FERM_B-lobe"/>
    <property type="match status" value="1"/>
</dbReference>
<dbReference type="Pfam" id="PF00373">
    <property type="entry name" value="FERM_M"/>
    <property type="match status" value="1"/>
</dbReference>
<dbReference type="InterPro" id="IPR000299">
    <property type="entry name" value="FERM_domain"/>
</dbReference>
<protein>
    <recommendedName>
        <fullName evidence="2">FERM domain-containing protein</fullName>
    </recommendedName>
</protein>
<dbReference type="PANTHER" id="PTHR13429">
    <property type="entry name" value="FERM DOMAIN (PROTEIN4.1-EZRIN-RADIXIN-MOESIN) FAMILY"/>
    <property type="match status" value="1"/>
</dbReference>
<feature type="region of interest" description="Disordered" evidence="1">
    <location>
        <begin position="1154"/>
        <end position="1230"/>
    </location>
</feature>
<feature type="compositionally biased region" description="Polar residues" evidence="1">
    <location>
        <begin position="1052"/>
        <end position="1062"/>
    </location>
</feature>
<feature type="non-terminal residue" evidence="3">
    <location>
        <position position="1"/>
    </location>
</feature>
<dbReference type="SUPFAM" id="SSF50729">
    <property type="entry name" value="PH domain-like"/>
    <property type="match status" value="1"/>
</dbReference>
<dbReference type="SUPFAM" id="SSF47031">
    <property type="entry name" value="Second domain of FERM"/>
    <property type="match status" value="1"/>
</dbReference>
<dbReference type="InterPro" id="IPR011993">
    <property type="entry name" value="PH-like_dom_sf"/>
</dbReference>
<evidence type="ECO:0000313" key="3">
    <source>
        <dbReference type="EMBL" id="KAJ9594413.1"/>
    </source>
</evidence>
<accession>A0AAD8AAM1</accession>
<feature type="domain" description="FERM" evidence="2">
    <location>
        <begin position="1"/>
        <end position="263"/>
    </location>
</feature>
<dbReference type="GO" id="GO:0035332">
    <property type="term" value="P:positive regulation of hippo signaling"/>
    <property type="evidence" value="ECO:0007669"/>
    <property type="project" value="TreeGrafter"/>
</dbReference>
<dbReference type="Gene3D" id="1.20.80.10">
    <property type="match status" value="1"/>
</dbReference>
<name>A0AAD8AAM1_DIPPU</name>
<evidence type="ECO:0000259" key="2">
    <source>
        <dbReference type="PROSITE" id="PS50057"/>
    </source>
</evidence>
<sequence>GEYLFVDPDNKLSKYAPKNWRSSHAHGLDGSGKPSLMLYFRVQFYVDSPLLLRDEVTRHHYYLQLRYNVQSRGLLHANSTEDVLYVLAAYALQADVGDLEETHSQNYFNPQDYFPQQMATSGDQQLVQTVRVLHRHNHGISKSEAELQYIREASSAEVCPLTHNSHLYRLKRKKQETGQGSVWLAICAKGIEIYEENSAKSLTATFLWNNIGKLIFDRKKFEIRALNWPASGEKFTYYTNSDEKSKHLLFLCRVTHQFSMAIQPRLSEVRRKEEEERKRYRDCYMYSRGLGSDFPSLAKLAGNYKGHHSDQRISVISNTSSNTTSGIVSDRVQSLDESEDDLEIEIMINSPPAPSVESLALAHLRDAPETVPSAPSPRSHCSKGGDEGSTPPLVASQKQSPSGAGGAATPATTDGSQCSSSCSTVVVAGATLAISSSSSAPRRASTSSSLELGYSHTAQNSAVSDSASTCPELELDYSVQSAHTSSGIYTLRSSCGTTVETNACSSETSGVYAVCSTNSASYPDSTYSVMVSSARGRDRSGSSAGSVVSGSGSFRGDGSDPSDAGPRSPLTAKELSDLIVGRGSGSGHASGVYPSRATVSTTLDSDSDYVTLPPPPMPPPRTDSDKNYLLLETNSVTTTPAALVSSALSIEDEIEDIISPPPPPPYTPQALSQQNLISQQKSLAHLHSQNLEVLNQTEQTLLSQALQSHSLSPQQSIRLLSPPHHQSSLMNVSIPVEEANARFITTKPHINILTAHTSLVASTASPSFAAPTLVYQHSIGSGGASMPVSTSQQLQLYPPDPGAKMKPAPVQTLVPIIGKNNYLDVHASRSNYHQRQFSPPPPPPPVLHPRQPPPPPPSSSGQPSLATVYTSQVTRSQIEQFQQQMYSDVDYVIYPMKDPAVSKQEYMDAKQGSLIAHAAALPYPCQKLAYPPPPYPSYHSGPKSHFMYRSTPNVAVASGYLPVAYGSSTLQSAAPIKYASNQNLSSVDTLSGYPSHYLSASHYSSSTSPLYSAGTSYSSSSTRSLRCEPPVAPFSSTLGGFGRALSDDNILNSYEKPSSGQSLLERPKYRRLPPPPPPPPYDQQRREEEFLPIDITLPPLPLDSPKASAGEDEDVMLDIRTLREKSKNLDLPLISALCNDRSLLKQTNAFVMPRHPGTGVSSSGRRKSTSSKHCSYSSSKHKYPVSGLSTTQISKPVRKVSASTHTHPTHVHGSSTSVKSGQSAESQNYV</sequence>
<feature type="compositionally biased region" description="Pro residues" evidence="1">
    <location>
        <begin position="612"/>
        <end position="621"/>
    </location>
</feature>
<dbReference type="InterPro" id="IPR035963">
    <property type="entry name" value="FERM_2"/>
</dbReference>
<feature type="compositionally biased region" description="Low complexity" evidence="1">
    <location>
        <begin position="541"/>
        <end position="563"/>
    </location>
</feature>
<dbReference type="InterPro" id="IPR019748">
    <property type="entry name" value="FERM_central"/>
</dbReference>
<dbReference type="SMART" id="SM01196">
    <property type="entry name" value="FERM_C"/>
    <property type="match status" value="1"/>
</dbReference>
<dbReference type="CDD" id="cd13185">
    <property type="entry name" value="FERM_C_FRMD1_FRMD6"/>
    <property type="match status" value="1"/>
</dbReference>
<feature type="region of interest" description="Disordered" evidence="1">
    <location>
        <begin position="533"/>
        <end position="570"/>
    </location>
</feature>
<feature type="region of interest" description="Disordered" evidence="1">
    <location>
        <begin position="366"/>
        <end position="419"/>
    </location>
</feature>
<comment type="caution">
    <text evidence="3">The sequence shown here is derived from an EMBL/GenBank/DDBJ whole genome shotgun (WGS) entry which is preliminary data.</text>
</comment>
<dbReference type="GO" id="GO:0030182">
    <property type="term" value="P:neuron differentiation"/>
    <property type="evidence" value="ECO:0007669"/>
    <property type="project" value="UniProtKB-ARBA"/>
</dbReference>
<evidence type="ECO:0000313" key="4">
    <source>
        <dbReference type="Proteomes" id="UP001233999"/>
    </source>
</evidence>
<feature type="region of interest" description="Disordered" evidence="1">
    <location>
        <begin position="1003"/>
        <end position="1029"/>
    </location>
</feature>
<feature type="compositionally biased region" description="Pro residues" evidence="1">
    <location>
        <begin position="1072"/>
        <end position="1081"/>
    </location>
</feature>
<proteinExistence type="predicted"/>
<feature type="non-terminal residue" evidence="3">
    <location>
        <position position="1230"/>
    </location>
</feature>
<dbReference type="AlphaFoldDB" id="A0AAD8AAM1"/>
<reference evidence="3" key="2">
    <citation type="submission" date="2023-05" db="EMBL/GenBank/DDBJ databases">
        <authorList>
            <person name="Fouks B."/>
        </authorList>
    </citation>
    <scope>NUCLEOTIDE SEQUENCE</scope>
    <source>
        <strain evidence="3">Stay&amp;Tobe</strain>
        <tissue evidence="3">Testes</tissue>
    </source>
</reference>
<feature type="region of interest" description="Disordered" evidence="1">
    <location>
        <begin position="604"/>
        <end position="624"/>
    </location>
</feature>
<evidence type="ECO:0000256" key="1">
    <source>
        <dbReference type="SAM" id="MobiDB-lite"/>
    </source>
</evidence>
<dbReference type="GO" id="GO:0009887">
    <property type="term" value="P:animal organ morphogenesis"/>
    <property type="evidence" value="ECO:0007669"/>
    <property type="project" value="UniProtKB-ARBA"/>
</dbReference>
<dbReference type="Proteomes" id="UP001233999">
    <property type="component" value="Unassembled WGS sequence"/>
</dbReference>
<dbReference type="InterPro" id="IPR018980">
    <property type="entry name" value="FERM_PH-like_C"/>
</dbReference>
<feature type="region of interest" description="Disordered" evidence="1">
    <location>
        <begin position="1052"/>
        <end position="1084"/>
    </location>
</feature>
<keyword evidence="4" id="KW-1185">Reference proteome</keyword>
<dbReference type="Gene3D" id="2.30.29.30">
    <property type="entry name" value="Pleckstrin-homology domain (PH domain)/Phosphotyrosine-binding domain (PTB)"/>
    <property type="match status" value="1"/>
</dbReference>
<dbReference type="InterPro" id="IPR019749">
    <property type="entry name" value="Band_41_domain"/>
</dbReference>
<organism evidence="3 4">
    <name type="scientific">Diploptera punctata</name>
    <name type="common">Pacific beetle cockroach</name>
    <dbReference type="NCBI Taxonomy" id="6984"/>
    <lineage>
        <taxon>Eukaryota</taxon>
        <taxon>Metazoa</taxon>
        <taxon>Ecdysozoa</taxon>
        <taxon>Arthropoda</taxon>
        <taxon>Hexapoda</taxon>
        <taxon>Insecta</taxon>
        <taxon>Pterygota</taxon>
        <taxon>Neoptera</taxon>
        <taxon>Polyneoptera</taxon>
        <taxon>Dictyoptera</taxon>
        <taxon>Blattodea</taxon>
        <taxon>Blaberoidea</taxon>
        <taxon>Blaberidae</taxon>
        <taxon>Diplopterinae</taxon>
        <taxon>Diploptera</taxon>
    </lineage>
</organism>
<reference evidence="3" key="1">
    <citation type="journal article" date="2023" name="IScience">
        <title>Live-bearing cockroach genome reveals convergent evolutionary mechanisms linked to viviparity in insects and beyond.</title>
        <authorList>
            <person name="Fouks B."/>
            <person name="Harrison M.C."/>
            <person name="Mikhailova A.A."/>
            <person name="Marchal E."/>
            <person name="English S."/>
            <person name="Carruthers M."/>
            <person name="Jennings E.C."/>
            <person name="Chiamaka E.L."/>
            <person name="Frigard R.A."/>
            <person name="Pippel M."/>
            <person name="Attardo G.M."/>
            <person name="Benoit J.B."/>
            <person name="Bornberg-Bauer E."/>
            <person name="Tobe S.S."/>
        </authorList>
    </citation>
    <scope>NUCLEOTIDE SEQUENCE</scope>
    <source>
        <strain evidence="3">Stay&amp;Tobe</strain>
    </source>
</reference>
<dbReference type="EMBL" id="JASPKZ010003046">
    <property type="protein sequence ID" value="KAJ9594413.1"/>
    <property type="molecule type" value="Genomic_DNA"/>
</dbReference>
<feature type="compositionally biased region" description="Polar residues" evidence="1">
    <location>
        <begin position="1201"/>
        <end position="1230"/>
    </location>
</feature>
<dbReference type="Pfam" id="PF09380">
    <property type="entry name" value="FERM_C"/>
    <property type="match status" value="1"/>
</dbReference>
<dbReference type="InterPro" id="IPR014352">
    <property type="entry name" value="FERM/acyl-CoA-bd_prot_sf"/>
</dbReference>
<dbReference type="PROSITE" id="PS50057">
    <property type="entry name" value="FERM_3"/>
    <property type="match status" value="1"/>
</dbReference>